<protein>
    <submittedName>
        <fullName evidence="2">Uncharacterized protein</fullName>
    </submittedName>
</protein>
<comment type="caution">
    <text evidence="2">The sequence shown here is derived from an EMBL/GenBank/DDBJ whole genome shotgun (WGS) entry which is preliminary data.</text>
</comment>
<evidence type="ECO:0000256" key="1">
    <source>
        <dbReference type="SAM" id="MobiDB-lite"/>
    </source>
</evidence>
<dbReference type="Proteomes" id="UP000316079">
    <property type="component" value="Unassembled WGS sequence"/>
</dbReference>
<evidence type="ECO:0000313" key="3">
    <source>
        <dbReference type="Proteomes" id="UP000316079"/>
    </source>
</evidence>
<accession>A0A553RAD2</accession>
<name>A0A553RAD2_9TELE</name>
<feature type="region of interest" description="Disordered" evidence="1">
    <location>
        <begin position="47"/>
        <end position="76"/>
    </location>
</feature>
<evidence type="ECO:0000313" key="2">
    <source>
        <dbReference type="EMBL" id="TRY99147.1"/>
    </source>
</evidence>
<organism evidence="2 3">
    <name type="scientific">Danionella cerebrum</name>
    <dbReference type="NCBI Taxonomy" id="2873325"/>
    <lineage>
        <taxon>Eukaryota</taxon>
        <taxon>Metazoa</taxon>
        <taxon>Chordata</taxon>
        <taxon>Craniata</taxon>
        <taxon>Vertebrata</taxon>
        <taxon>Euteleostomi</taxon>
        <taxon>Actinopterygii</taxon>
        <taxon>Neopterygii</taxon>
        <taxon>Teleostei</taxon>
        <taxon>Ostariophysi</taxon>
        <taxon>Cypriniformes</taxon>
        <taxon>Danionidae</taxon>
        <taxon>Danioninae</taxon>
        <taxon>Danionella</taxon>
    </lineage>
</organism>
<feature type="compositionally biased region" description="Basic and acidic residues" evidence="1">
    <location>
        <begin position="52"/>
        <end position="64"/>
    </location>
</feature>
<dbReference type="EMBL" id="SRMA01025101">
    <property type="protein sequence ID" value="TRY99147.1"/>
    <property type="molecule type" value="Genomic_DNA"/>
</dbReference>
<reference evidence="2 3" key="1">
    <citation type="journal article" date="2019" name="Sci. Data">
        <title>Hybrid genome assembly and annotation of Danionella translucida.</title>
        <authorList>
            <person name="Kadobianskyi M."/>
            <person name="Schulze L."/>
            <person name="Schuelke M."/>
            <person name="Judkewitz B."/>
        </authorList>
    </citation>
    <scope>NUCLEOTIDE SEQUENCE [LARGE SCALE GENOMIC DNA]</scope>
    <source>
        <strain evidence="2 3">Bolton</strain>
    </source>
</reference>
<gene>
    <name evidence="2" type="ORF">DNTS_018942</name>
</gene>
<dbReference type="AlphaFoldDB" id="A0A553RAD2"/>
<keyword evidence="3" id="KW-1185">Reference proteome</keyword>
<sequence>MQRLGLLTLFAVGNPVESYSQLVQDSGITHKLMQEIRACSISLREEDEMKADEERKRRTDETIKIQEGNGIKSIQL</sequence>
<proteinExistence type="predicted"/>